<dbReference type="Proteomes" id="UP001153678">
    <property type="component" value="Unassembled WGS sequence"/>
</dbReference>
<feature type="non-terminal residue" evidence="1">
    <location>
        <position position="1"/>
    </location>
</feature>
<dbReference type="EMBL" id="CAMKVN010017350">
    <property type="protein sequence ID" value="CAI2197915.1"/>
    <property type="molecule type" value="Genomic_DNA"/>
</dbReference>
<sequence>HTRNFETLVNTAVSVKEMVHRTFKDLYVTENPHTFMSEQEFKVENDGLSKRLDDKHPLFQNLSRSYLEYFESKATLLNRK</sequence>
<reference evidence="1" key="1">
    <citation type="submission" date="2022-08" db="EMBL/GenBank/DDBJ databases">
        <authorList>
            <person name="Kallberg Y."/>
            <person name="Tangrot J."/>
            <person name="Rosling A."/>
        </authorList>
    </citation>
    <scope>NUCLEOTIDE SEQUENCE</scope>
    <source>
        <strain evidence="1">Wild A</strain>
    </source>
</reference>
<protein>
    <submittedName>
        <fullName evidence="1">14795_t:CDS:1</fullName>
    </submittedName>
</protein>
<name>A0A9W4TA76_9GLOM</name>
<organism evidence="1 2">
    <name type="scientific">Funneliformis geosporum</name>
    <dbReference type="NCBI Taxonomy" id="1117311"/>
    <lineage>
        <taxon>Eukaryota</taxon>
        <taxon>Fungi</taxon>
        <taxon>Fungi incertae sedis</taxon>
        <taxon>Mucoromycota</taxon>
        <taxon>Glomeromycotina</taxon>
        <taxon>Glomeromycetes</taxon>
        <taxon>Glomerales</taxon>
        <taxon>Glomeraceae</taxon>
        <taxon>Funneliformis</taxon>
    </lineage>
</organism>
<evidence type="ECO:0000313" key="1">
    <source>
        <dbReference type="EMBL" id="CAI2197915.1"/>
    </source>
</evidence>
<comment type="caution">
    <text evidence="1">The sequence shown here is derived from an EMBL/GenBank/DDBJ whole genome shotgun (WGS) entry which is preliminary data.</text>
</comment>
<feature type="non-terminal residue" evidence="1">
    <location>
        <position position="80"/>
    </location>
</feature>
<evidence type="ECO:0000313" key="2">
    <source>
        <dbReference type="Proteomes" id="UP001153678"/>
    </source>
</evidence>
<proteinExistence type="predicted"/>
<dbReference type="OrthoDB" id="2433275at2759"/>
<keyword evidence="2" id="KW-1185">Reference proteome</keyword>
<dbReference type="AlphaFoldDB" id="A0A9W4TA76"/>
<gene>
    <name evidence="1" type="ORF">FWILDA_LOCUS18314</name>
</gene>
<accession>A0A9W4TA76</accession>